<dbReference type="RefSeq" id="WP_003608383.1">
    <property type="nucleotide sequence ID" value="NZ_ALXH01000146.1"/>
</dbReference>
<dbReference type="InterPro" id="IPR009057">
    <property type="entry name" value="Homeodomain-like_sf"/>
</dbReference>
<reference evidence="5 9" key="4">
    <citation type="journal article" date="2021" name="Int. J. Food Microbiol.">
        <title>Safety demonstration of a microbial species for use in the food chain: Weissella confusa.</title>
        <authorList>
            <person name="Bourdichon F."/>
            <person name="Patrone V."/>
            <person name="Fontana A."/>
            <person name="Milani G."/>
            <person name="Morelli L."/>
        </authorList>
    </citation>
    <scope>NUCLEOTIDE SEQUENCE</scope>
    <source>
        <strain evidence="5">CCUG 30943</strain>
        <strain evidence="6 9">CCUG 43002</strain>
    </source>
</reference>
<dbReference type="Proteomes" id="UP000719917">
    <property type="component" value="Unassembled WGS sequence"/>
</dbReference>
<dbReference type="GeneID" id="57978922"/>
<dbReference type="EMBL" id="JACSZT010000008">
    <property type="protein sequence ID" value="MBC6499172.1"/>
    <property type="molecule type" value="Genomic_DNA"/>
</dbReference>
<dbReference type="GO" id="GO:0003677">
    <property type="term" value="F:DNA binding"/>
    <property type="evidence" value="ECO:0007669"/>
    <property type="project" value="UniProtKB-UniRule"/>
</dbReference>
<evidence type="ECO:0000313" key="5">
    <source>
        <dbReference type="EMBL" id="MBJ7631959.1"/>
    </source>
</evidence>
<evidence type="ECO:0000256" key="1">
    <source>
        <dbReference type="ARBA" id="ARBA00023125"/>
    </source>
</evidence>
<sequence length="190" mass="21384">MRTRDENKIQALENATFDLVEESGIANLSINKLAKRAGVSVATTYIYYENKADLLGQLFSKVQENLITQLPMPDQTLTPQDQFATLMRDYAANFEKHPKQVAFMATMVANPEFLPDDMQGEGSLLSPAMLTVIKQAYQQQLLTTANVDIIVAQALQPMQWLMQSRLRNNLSVSEDELNTLIQLATRALFK</sequence>
<gene>
    <name evidence="7" type="ORF">GTU77_09460</name>
    <name evidence="4" type="ORF">H7R52_10915</name>
    <name evidence="6" type="ORF">HAU20_06860</name>
    <name evidence="5" type="ORF">HAU43_02410</name>
</gene>
<dbReference type="SUPFAM" id="SSF46689">
    <property type="entry name" value="Homeodomain-like"/>
    <property type="match status" value="1"/>
</dbReference>
<dbReference type="Proteomes" id="UP000808038">
    <property type="component" value="Unassembled WGS sequence"/>
</dbReference>
<feature type="DNA-binding region" description="H-T-H motif" evidence="2">
    <location>
        <begin position="29"/>
        <end position="48"/>
    </location>
</feature>
<dbReference type="Proteomes" id="UP000728106">
    <property type="component" value="Unassembled WGS sequence"/>
</dbReference>
<evidence type="ECO:0000313" key="9">
    <source>
        <dbReference type="Proteomes" id="UP000728106"/>
    </source>
</evidence>
<comment type="caution">
    <text evidence="4">The sequence shown here is derived from an EMBL/GenBank/DDBJ whole genome shotgun (WGS) entry which is preliminary data.</text>
</comment>
<accession>A0A0R2FAK2</accession>
<organism evidence="4 8">
    <name type="scientific">Weissella confusa</name>
    <name type="common">Lactobacillus confusus</name>
    <dbReference type="NCBI Taxonomy" id="1583"/>
    <lineage>
        <taxon>Bacteria</taxon>
        <taxon>Bacillati</taxon>
        <taxon>Bacillota</taxon>
        <taxon>Bacilli</taxon>
        <taxon>Lactobacillales</taxon>
        <taxon>Lactobacillaceae</taxon>
        <taxon>Weissella</taxon>
    </lineage>
</organism>
<dbReference type="InterPro" id="IPR001647">
    <property type="entry name" value="HTH_TetR"/>
</dbReference>
<dbReference type="AlphaFoldDB" id="A0A0R2FAK2"/>
<evidence type="ECO:0000313" key="4">
    <source>
        <dbReference type="EMBL" id="MBC6499172.1"/>
    </source>
</evidence>
<dbReference type="Pfam" id="PF00440">
    <property type="entry name" value="TetR_N"/>
    <property type="match status" value="1"/>
</dbReference>
<reference evidence="4" key="3">
    <citation type="submission" date="2020-08" db="EMBL/GenBank/DDBJ databases">
        <title>Complete genome sequence of Weissella confusa strain FS54 provides insights into metabolic potential.</title>
        <authorList>
            <person name="Fhoula I."/>
            <person name="Najjari A."/>
            <person name="Lekired A."/>
            <person name="Bessrour-Aouam N."/>
            <person name="Jaballah S."/>
            <person name="Klibi N."/>
            <person name="Ouzari H.-I."/>
        </authorList>
    </citation>
    <scope>NUCLEOTIDE SEQUENCE</scope>
    <source>
        <strain evidence="4">FS54</strain>
    </source>
</reference>
<proteinExistence type="predicted"/>
<dbReference type="Gene3D" id="1.10.357.10">
    <property type="entry name" value="Tetracycline Repressor, domain 2"/>
    <property type="match status" value="1"/>
</dbReference>
<feature type="domain" description="HTH tetR-type" evidence="3">
    <location>
        <begin position="6"/>
        <end position="66"/>
    </location>
</feature>
<evidence type="ECO:0000259" key="3">
    <source>
        <dbReference type="PROSITE" id="PS50977"/>
    </source>
</evidence>
<dbReference type="PANTHER" id="PTHR43479:SF11">
    <property type="entry name" value="ACREF_ENVCD OPERON REPRESSOR-RELATED"/>
    <property type="match status" value="1"/>
</dbReference>
<evidence type="ECO:0000313" key="6">
    <source>
        <dbReference type="EMBL" id="MBJ7639099.1"/>
    </source>
</evidence>
<dbReference type="PROSITE" id="PS50977">
    <property type="entry name" value="HTH_TETR_2"/>
    <property type="match status" value="1"/>
</dbReference>
<protein>
    <submittedName>
        <fullName evidence="7">TetR family transcriptional regulator</fullName>
    </submittedName>
    <submittedName>
        <fullName evidence="4">TetR/AcrR family transcriptional regulator</fullName>
    </submittedName>
</protein>
<keyword evidence="1 2" id="KW-0238">DNA-binding</keyword>
<dbReference type="PANTHER" id="PTHR43479">
    <property type="entry name" value="ACREF/ENVCD OPERON REPRESSOR-RELATED"/>
    <property type="match status" value="1"/>
</dbReference>
<name>A0A0R2FAK2_WEICO</name>
<dbReference type="EMBL" id="JAAOCX010000002">
    <property type="protein sequence ID" value="MBJ7631959.1"/>
    <property type="molecule type" value="Genomic_DNA"/>
</dbReference>
<reference evidence="7" key="1">
    <citation type="submission" date="2020-01" db="EMBL/GenBank/DDBJ databases">
        <title>First Reported Case and Whole Genome of Weissella confusa in an Equid.</title>
        <authorList>
            <person name="Little S.V."/>
            <person name="Lawhon S.D."/>
        </authorList>
    </citation>
    <scope>NUCLEOTIDE SEQUENCE</scope>
    <source>
        <strain evidence="7">718955</strain>
    </source>
</reference>
<evidence type="ECO:0000313" key="8">
    <source>
        <dbReference type="Proteomes" id="UP000650485"/>
    </source>
</evidence>
<dbReference type="Proteomes" id="UP000650485">
    <property type="component" value="Unassembled WGS sequence"/>
</dbReference>
<keyword evidence="9" id="KW-1185">Reference proteome</keyword>
<evidence type="ECO:0000313" key="7">
    <source>
        <dbReference type="EMBL" id="NBA12425.1"/>
    </source>
</evidence>
<dbReference type="InterPro" id="IPR050624">
    <property type="entry name" value="HTH-type_Tx_Regulator"/>
</dbReference>
<dbReference type="EMBL" id="JAAOCP010000007">
    <property type="protein sequence ID" value="MBJ7639099.1"/>
    <property type="molecule type" value="Genomic_DNA"/>
</dbReference>
<reference evidence="5" key="2">
    <citation type="submission" date="2020-02" db="EMBL/GenBank/DDBJ databases">
        <authorList>
            <person name="Fontana A."/>
            <person name="Patrone V."/>
            <person name="Morelli L."/>
        </authorList>
    </citation>
    <scope>NUCLEOTIDE SEQUENCE</scope>
    <source>
        <strain evidence="5">CCUG 30943</strain>
        <strain evidence="6">CCUG 43002</strain>
    </source>
</reference>
<dbReference type="EMBL" id="JAAAMQ010000028">
    <property type="protein sequence ID" value="NBA12425.1"/>
    <property type="molecule type" value="Genomic_DNA"/>
</dbReference>
<dbReference type="STRING" id="1583.IV69_GL000334"/>
<evidence type="ECO:0000256" key="2">
    <source>
        <dbReference type="PROSITE-ProRule" id="PRU00335"/>
    </source>
</evidence>
<dbReference type="OrthoDB" id="6430772at2"/>